<organism evidence="1 2">
    <name type="scientific">Solidesulfovibrio fructosivorans JJ]</name>
    <dbReference type="NCBI Taxonomy" id="596151"/>
    <lineage>
        <taxon>Bacteria</taxon>
        <taxon>Pseudomonadati</taxon>
        <taxon>Thermodesulfobacteriota</taxon>
        <taxon>Desulfovibrionia</taxon>
        <taxon>Desulfovibrionales</taxon>
        <taxon>Desulfovibrionaceae</taxon>
        <taxon>Solidesulfovibrio</taxon>
    </lineage>
</organism>
<dbReference type="Proteomes" id="UP000006250">
    <property type="component" value="Unassembled WGS sequence"/>
</dbReference>
<evidence type="ECO:0000313" key="2">
    <source>
        <dbReference type="Proteomes" id="UP000006250"/>
    </source>
</evidence>
<reference evidence="1 2" key="1">
    <citation type="submission" date="2010-08" db="EMBL/GenBank/DDBJ databases">
        <title>The draft genome of Desulfovibrio fructosovorans JJ.</title>
        <authorList>
            <consortium name="US DOE Joint Genome Institute (JGI-PGF)"/>
            <person name="Lucas S."/>
            <person name="Copeland A."/>
            <person name="Lapidus A."/>
            <person name="Cheng J.-F."/>
            <person name="Bruce D."/>
            <person name="Goodwin L."/>
            <person name="Pitluck S."/>
            <person name="Land M.L."/>
            <person name="Hauser L."/>
            <person name="Chang Y.-J."/>
            <person name="Jeffries C."/>
            <person name="Wall J.D."/>
            <person name="Stahl D.A."/>
            <person name="Arkin A.P."/>
            <person name="Dehal P."/>
            <person name="Stolyar S.M."/>
            <person name="Hazen T.C."/>
            <person name="Woyke T.J."/>
        </authorList>
    </citation>
    <scope>NUCLEOTIDE SEQUENCE [LARGE SCALE GENOMIC DNA]</scope>
    <source>
        <strain evidence="1 2">JJ</strain>
    </source>
</reference>
<keyword evidence="2" id="KW-1185">Reference proteome</keyword>
<gene>
    <name evidence="1" type="ORF">DesfrDRAFT_3119</name>
</gene>
<accession>E1JZR9</accession>
<dbReference type="eggNOG" id="COG0247">
    <property type="taxonomic scope" value="Bacteria"/>
</dbReference>
<dbReference type="EMBL" id="AECZ01000024">
    <property type="protein sequence ID" value="EFL50204.1"/>
    <property type="molecule type" value="Genomic_DNA"/>
</dbReference>
<proteinExistence type="predicted"/>
<dbReference type="AlphaFoldDB" id="E1JZR9"/>
<evidence type="ECO:0000313" key="1">
    <source>
        <dbReference type="EMBL" id="EFL50204.1"/>
    </source>
</evidence>
<protein>
    <recommendedName>
        <fullName evidence="3">Cysteine-rich domain-containing protein</fullName>
    </recommendedName>
</protein>
<evidence type="ECO:0008006" key="3">
    <source>
        <dbReference type="Google" id="ProtNLM"/>
    </source>
</evidence>
<sequence length="107" mass="11800">MRVAYFGGCHTSYAGQLPRVALDWERYRAFLEKVDKLRVVDLPRTLCCKVKPDKIVEMALEEGVDAMVCACSGCNVAIRQAGSGRIRVMSYPELLLESLGVKSDGTS</sequence>
<comment type="caution">
    <text evidence="1">The sequence shown here is derived from an EMBL/GenBank/DDBJ whole genome shotgun (WGS) entry which is preliminary data.</text>
</comment>
<name>E1JZR9_SOLFR</name>
<dbReference type="STRING" id="596151.DesfrDRAFT_3119"/>